<dbReference type="OrthoDB" id="6144753at2759"/>
<evidence type="ECO:0000256" key="9">
    <source>
        <dbReference type="SAM" id="MobiDB-lite"/>
    </source>
</evidence>
<feature type="non-terminal residue" evidence="12">
    <location>
        <position position="1"/>
    </location>
</feature>
<dbReference type="SMART" id="SM00112">
    <property type="entry name" value="CA"/>
    <property type="match status" value="2"/>
</dbReference>
<keyword evidence="3" id="KW-0677">Repeat</keyword>
<reference evidence="12 13" key="1">
    <citation type="submission" date="2019-01" db="EMBL/GenBank/DDBJ databases">
        <title>A draft genome assembly of the solar-powered sea slug Elysia chlorotica.</title>
        <authorList>
            <person name="Cai H."/>
            <person name="Li Q."/>
            <person name="Fang X."/>
            <person name="Li J."/>
            <person name="Curtis N.E."/>
            <person name="Altenburger A."/>
            <person name="Shibata T."/>
            <person name="Feng M."/>
            <person name="Maeda T."/>
            <person name="Schwartz J.A."/>
            <person name="Shigenobu S."/>
            <person name="Lundholm N."/>
            <person name="Nishiyama T."/>
            <person name="Yang H."/>
            <person name="Hasebe M."/>
            <person name="Li S."/>
            <person name="Pierce S.K."/>
            <person name="Wang J."/>
        </authorList>
    </citation>
    <scope>NUCLEOTIDE SEQUENCE [LARGE SCALE GENOMIC DNA]</scope>
    <source>
        <strain evidence="12">EC2010</strain>
        <tissue evidence="12">Whole organism of an adult</tissue>
    </source>
</reference>
<dbReference type="GO" id="GO:0005509">
    <property type="term" value="F:calcium ion binding"/>
    <property type="evidence" value="ECO:0007669"/>
    <property type="project" value="UniProtKB-UniRule"/>
</dbReference>
<organism evidence="12 13">
    <name type="scientific">Elysia chlorotica</name>
    <name type="common">Eastern emerald elysia</name>
    <name type="synonym">Sea slug</name>
    <dbReference type="NCBI Taxonomy" id="188477"/>
    <lineage>
        <taxon>Eukaryota</taxon>
        <taxon>Metazoa</taxon>
        <taxon>Spiralia</taxon>
        <taxon>Lophotrochozoa</taxon>
        <taxon>Mollusca</taxon>
        <taxon>Gastropoda</taxon>
        <taxon>Heterobranchia</taxon>
        <taxon>Euthyneura</taxon>
        <taxon>Panpulmonata</taxon>
        <taxon>Sacoglossa</taxon>
        <taxon>Placobranchoidea</taxon>
        <taxon>Plakobranchidae</taxon>
        <taxon>Elysia</taxon>
    </lineage>
</organism>
<evidence type="ECO:0000256" key="5">
    <source>
        <dbReference type="ARBA" id="ARBA00022889"/>
    </source>
</evidence>
<dbReference type="GO" id="GO:0016020">
    <property type="term" value="C:membrane"/>
    <property type="evidence" value="ECO:0007669"/>
    <property type="project" value="UniProtKB-SubCell"/>
</dbReference>
<keyword evidence="13" id="KW-1185">Reference proteome</keyword>
<evidence type="ECO:0000256" key="4">
    <source>
        <dbReference type="ARBA" id="ARBA00022837"/>
    </source>
</evidence>
<dbReference type="SUPFAM" id="SSF49313">
    <property type="entry name" value="Cadherin-like"/>
    <property type="match status" value="2"/>
</dbReference>
<dbReference type="STRING" id="188477.A0A433TUP3"/>
<sequence>FSIDGNTGDITLTSSLDFSEKPEHVITVTASDGDLESTGVVTIQVVPINNKPPVILTSASDLNASISRRTGTLVADIDAKDDDAGGTVLSYSLLTHSNLFAIDNQGRITVTGSEDDLTQDVYQVAVIVQDDGVPRYSTAAAVTVNFPKLEAPVVAAQMEKSDSILPLILGAVAAVLLIVIIILIVYICKRRSRDKEHLDRAKKQQPSHDAKALAFKKQGTLGKQARVNIEFGEEPSDGDTTVQENPLSRASKGGYYNFGQVYSDTDTEVDMNEIQVETSVSPYVNVPASNDDNNNDNIYNHSQMSEESEDYAPSDKQAITSFFRNGTLGTYQDSSDSELSLNASPTDSQDSKKNLVVASALARSRLPEEDLANGIHAVSSDSDTITNLDPDSSVVPASQKQELTVYF</sequence>
<keyword evidence="2 10" id="KW-0812">Transmembrane</keyword>
<dbReference type="CDD" id="cd11304">
    <property type="entry name" value="Cadherin_repeat"/>
    <property type="match status" value="2"/>
</dbReference>
<dbReference type="GO" id="GO:0005911">
    <property type="term" value="C:cell-cell junction"/>
    <property type="evidence" value="ECO:0007669"/>
    <property type="project" value="TreeGrafter"/>
</dbReference>
<protein>
    <recommendedName>
        <fullName evidence="11">Cadherin domain-containing protein</fullName>
    </recommendedName>
</protein>
<keyword evidence="4 8" id="KW-0106">Calcium</keyword>
<dbReference type="PANTHER" id="PTHR24025">
    <property type="entry name" value="DESMOGLEIN FAMILY MEMBER"/>
    <property type="match status" value="1"/>
</dbReference>
<keyword evidence="5" id="KW-0130">Cell adhesion</keyword>
<dbReference type="InterPro" id="IPR015919">
    <property type="entry name" value="Cadherin-like_sf"/>
</dbReference>
<dbReference type="AlphaFoldDB" id="A0A433TUP3"/>
<dbReference type="PANTHER" id="PTHR24025:SF23">
    <property type="entry name" value="NEURAL-CADHERIN"/>
    <property type="match status" value="1"/>
</dbReference>
<evidence type="ECO:0000256" key="2">
    <source>
        <dbReference type="ARBA" id="ARBA00022692"/>
    </source>
</evidence>
<feature type="region of interest" description="Disordered" evidence="9">
    <location>
        <begin position="332"/>
        <end position="351"/>
    </location>
</feature>
<evidence type="ECO:0000313" key="12">
    <source>
        <dbReference type="EMBL" id="RUS85285.1"/>
    </source>
</evidence>
<feature type="domain" description="Cadherin" evidence="11">
    <location>
        <begin position="71"/>
        <end position="154"/>
    </location>
</feature>
<dbReference type="InterPro" id="IPR050971">
    <property type="entry name" value="Cadherin-domain_protein"/>
</dbReference>
<keyword evidence="6 10" id="KW-1133">Transmembrane helix</keyword>
<dbReference type="InterPro" id="IPR002126">
    <property type="entry name" value="Cadherin-like_dom"/>
</dbReference>
<gene>
    <name evidence="12" type="ORF">EGW08_006932</name>
</gene>
<feature type="compositionally biased region" description="Polar residues" evidence="9">
    <location>
        <begin position="332"/>
        <end position="348"/>
    </location>
</feature>
<accession>A0A433TUP3</accession>
<keyword evidence="7 10" id="KW-0472">Membrane</keyword>
<dbReference type="Proteomes" id="UP000271974">
    <property type="component" value="Unassembled WGS sequence"/>
</dbReference>
<feature type="region of interest" description="Disordered" evidence="9">
    <location>
        <begin position="283"/>
        <end position="314"/>
    </location>
</feature>
<dbReference type="PROSITE" id="PS50268">
    <property type="entry name" value="CADHERIN_2"/>
    <property type="match status" value="2"/>
</dbReference>
<dbReference type="GO" id="GO:0007156">
    <property type="term" value="P:homophilic cell adhesion via plasma membrane adhesion molecules"/>
    <property type="evidence" value="ECO:0007669"/>
    <property type="project" value="InterPro"/>
</dbReference>
<evidence type="ECO:0000256" key="1">
    <source>
        <dbReference type="ARBA" id="ARBA00004370"/>
    </source>
</evidence>
<name>A0A433TUP3_ELYCH</name>
<dbReference type="Gene3D" id="2.60.40.60">
    <property type="entry name" value="Cadherins"/>
    <property type="match status" value="2"/>
</dbReference>
<evidence type="ECO:0000256" key="8">
    <source>
        <dbReference type="PROSITE-ProRule" id="PRU00043"/>
    </source>
</evidence>
<evidence type="ECO:0000256" key="3">
    <source>
        <dbReference type="ARBA" id="ARBA00022737"/>
    </source>
</evidence>
<feature type="transmembrane region" description="Helical" evidence="10">
    <location>
        <begin position="164"/>
        <end position="188"/>
    </location>
</feature>
<evidence type="ECO:0000256" key="10">
    <source>
        <dbReference type="SAM" id="Phobius"/>
    </source>
</evidence>
<comment type="caution">
    <text evidence="12">The sequence shown here is derived from an EMBL/GenBank/DDBJ whole genome shotgun (WGS) entry which is preliminary data.</text>
</comment>
<evidence type="ECO:0000313" key="13">
    <source>
        <dbReference type="Proteomes" id="UP000271974"/>
    </source>
</evidence>
<proteinExistence type="predicted"/>
<evidence type="ECO:0000256" key="6">
    <source>
        <dbReference type="ARBA" id="ARBA00022989"/>
    </source>
</evidence>
<dbReference type="EMBL" id="RQTK01000175">
    <property type="protein sequence ID" value="RUS85285.1"/>
    <property type="molecule type" value="Genomic_DNA"/>
</dbReference>
<evidence type="ECO:0000256" key="7">
    <source>
        <dbReference type="ARBA" id="ARBA00023136"/>
    </source>
</evidence>
<comment type="subcellular location">
    <subcellularLocation>
        <location evidence="1">Membrane</location>
    </subcellularLocation>
</comment>
<evidence type="ECO:0000259" key="11">
    <source>
        <dbReference type="PROSITE" id="PS50268"/>
    </source>
</evidence>
<feature type="domain" description="Cadherin" evidence="11">
    <location>
        <begin position="1"/>
        <end position="55"/>
    </location>
</feature>